<feature type="transmembrane region" description="Helical" evidence="1">
    <location>
        <begin position="146"/>
        <end position="166"/>
    </location>
</feature>
<protein>
    <submittedName>
        <fullName evidence="2">Uncharacterized protein</fullName>
    </submittedName>
</protein>
<organism evidence="2 3">
    <name type="scientific">Flectobacillus rivi</name>
    <dbReference type="NCBI Taxonomy" id="2984209"/>
    <lineage>
        <taxon>Bacteria</taxon>
        <taxon>Pseudomonadati</taxon>
        <taxon>Bacteroidota</taxon>
        <taxon>Cytophagia</taxon>
        <taxon>Cytophagales</taxon>
        <taxon>Flectobacillaceae</taxon>
        <taxon>Flectobacillus</taxon>
    </lineage>
</organism>
<evidence type="ECO:0000313" key="3">
    <source>
        <dbReference type="Proteomes" id="UP001225761"/>
    </source>
</evidence>
<feature type="transmembrane region" description="Helical" evidence="1">
    <location>
        <begin position="413"/>
        <end position="432"/>
    </location>
</feature>
<dbReference type="EMBL" id="JASHIE010000009">
    <property type="protein sequence ID" value="MDI9875541.1"/>
    <property type="molecule type" value="Genomic_DNA"/>
</dbReference>
<sequence>MMYFTNVNLRITSLIYLFIPNLIFTGAWFKDIISLPLACLLLLFVFDSVKSELNQDRFSVQTTYLPLKDIVILLLLSLGLCLVFGIGEYRQQTVDWGTNNFKVYDLVNYKWPTYYDKYNTFSSYYWAYYLPTAFLGKLLGIASCRYIILLWSWIGVFLILIGLYKIEKGLKFVFLFLLFNNGNTLMFIIQMLNIPYLNQFIINSNVRLADFNITFWSPMIASLQWVPQHLIPAGVTTLLILNSESSKNYKLEILILLCNIIWSPLICIGLLPIVIARYFDKITTPQFYKLLPYFLLMIVPFIPSVLYLTSNRAIELSDTNGFIWTKSNFWIEGYLAFWFLNIAVWFFLIKESLKSSKQKQYLFCALGAFALLPLYRVGMFNDLLLRGIIPSTFVLGVFITQQLANLKIQSFKFIAYVCLLCFLSVPSFIRIFEGIRPSSPVTSITHPFQGDMKNTMDFLKEVYTERALVQYQLQSDSFCEKYLLDTKKD</sequence>
<dbReference type="Proteomes" id="UP001225761">
    <property type="component" value="Unassembled WGS sequence"/>
</dbReference>
<gene>
    <name evidence="2" type="ORF">QM481_13455</name>
</gene>
<keyword evidence="1" id="KW-1133">Transmembrane helix</keyword>
<comment type="caution">
    <text evidence="2">The sequence shown here is derived from an EMBL/GenBank/DDBJ whole genome shotgun (WGS) entry which is preliminary data.</text>
</comment>
<dbReference type="RefSeq" id="WP_283382120.1">
    <property type="nucleotide sequence ID" value="NZ_JASHIE010000009.1"/>
</dbReference>
<feature type="transmembrane region" description="Helical" evidence="1">
    <location>
        <begin position="32"/>
        <end position="49"/>
    </location>
</feature>
<feature type="transmembrane region" description="Helical" evidence="1">
    <location>
        <begin position="70"/>
        <end position="87"/>
    </location>
</feature>
<keyword evidence="1" id="KW-0472">Membrane</keyword>
<feature type="transmembrane region" description="Helical" evidence="1">
    <location>
        <begin position="383"/>
        <end position="401"/>
    </location>
</feature>
<feature type="transmembrane region" description="Helical" evidence="1">
    <location>
        <begin position="329"/>
        <end position="349"/>
    </location>
</feature>
<name>A0ABT6Z332_9BACT</name>
<feature type="transmembrane region" description="Helical" evidence="1">
    <location>
        <begin position="290"/>
        <end position="309"/>
    </location>
</feature>
<evidence type="ECO:0000256" key="1">
    <source>
        <dbReference type="SAM" id="Phobius"/>
    </source>
</evidence>
<accession>A0ABT6Z332</accession>
<feature type="transmembrane region" description="Helical" evidence="1">
    <location>
        <begin position="7"/>
        <end position="26"/>
    </location>
</feature>
<keyword evidence="3" id="KW-1185">Reference proteome</keyword>
<keyword evidence="1" id="KW-0812">Transmembrane</keyword>
<reference evidence="2 3" key="1">
    <citation type="submission" date="2023-05" db="EMBL/GenBank/DDBJ databases">
        <title>Novel species of genus Flectobacillus isolated from stream in China.</title>
        <authorList>
            <person name="Lu H."/>
        </authorList>
    </citation>
    <scope>NUCLEOTIDE SEQUENCE [LARGE SCALE GENOMIC DNA]</scope>
    <source>
        <strain evidence="2 3">LFS242W</strain>
    </source>
</reference>
<evidence type="ECO:0000313" key="2">
    <source>
        <dbReference type="EMBL" id="MDI9875541.1"/>
    </source>
</evidence>
<feature type="transmembrane region" description="Helical" evidence="1">
    <location>
        <begin position="361"/>
        <end position="377"/>
    </location>
</feature>
<feature type="transmembrane region" description="Helical" evidence="1">
    <location>
        <begin position="253"/>
        <end position="278"/>
    </location>
</feature>
<proteinExistence type="predicted"/>
<feature type="transmembrane region" description="Helical" evidence="1">
    <location>
        <begin position="172"/>
        <end position="194"/>
    </location>
</feature>